<evidence type="ECO:0000313" key="3">
    <source>
        <dbReference type="Proteomes" id="UP000467700"/>
    </source>
</evidence>
<evidence type="ECO:0008006" key="4">
    <source>
        <dbReference type="Google" id="ProtNLM"/>
    </source>
</evidence>
<evidence type="ECO:0000313" key="2">
    <source>
        <dbReference type="EMBL" id="CAA7264521.1"/>
    </source>
</evidence>
<feature type="compositionally biased region" description="Polar residues" evidence="1">
    <location>
        <begin position="24"/>
        <end position="35"/>
    </location>
</feature>
<dbReference type="CDD" id="cd23422">
    <property type="entry name" value="beta-trefoil_Ricin_MPL_CNL"/>
    <property type="match status" value="1"/>
</dbReference>
<dbReference type="InterPro" id="IPR035992">
    <property type="entry name" value="Ricin_B-like_lectins"/>
</dbReference>
<feature type="region of interest" description="Disordered" evidence="1">
    <location>
        <begin position="1"/>
        <end position="35"/>
    </location>
</feature>
<comment type="caution">
    <text evidence="2">The sequence shown here is derived from an EMBL/GenBank/DDBJ whole genome shotgun (WGS) entry which is preliminary data.</text>
</comment>
<protein>
    <recommendedName>
        <fullName evidence="4">Ricin B lectin domain-containing protein</fullName>
    </recommendedName>
</protein>
<keyword evidence="3" id="KW-1185">Reference proteome</keyword>
<gene>
    <name evidence="2" type="ORF">AAE3_LOCUS6684</name>
</gene>
<evidence type="ECO:0000256" key="1">
    <source>
        <dbReference type="SAM" id="MobiDB-lite"/>
    </source>
</evidence>
<dbReference type="OrthoDB" id="3228793at2759"/>
<reference evidence="2 3" key="1">
    <citation type="submission" date="2020-01" db="EMBL/GenBank/DDBJ databases">
        <authorList>
            <person name="Gupta K D."/>
        </authorList>
    </citation>
    <scope>NUCLEOTIDE SEQUENCE [LARGE SCALE GENOMIC DNA]</scope>
</reference>
<dbReference type="SUPFAM" id="SSF50370">
    <property type="entry name" value="Ricin B-like lectins"/>
    <property type="match status" value="1"/>
</dbReference>
<organism evidence="2 3">
    <name type="scientific">Cyclocybe aegerita</name>
    <name type="common">Black poplar mushroom</name>
    <name type="synonym">Agrocybe aegerita</name>
    <dbReference type="NCBI Taxonomy" id="1973307"/>
    <lineage>
        <taxon>Eukaryota</taxon>
        <taxon>Fungi</taxon>
        <taxon>Dikarya</taxon>
        <taxon>Basidiomycota</taxon>
        <taxon>Agaricomycotina</taxon>
        <taxon>Agaricomycetes</taxon>
        <taxon>Agaricomycetidae</taxon>
        <taxon>Agaricales</taxon>
        <taxon>Agaricineae</taxon>
        <taxon>Bolbitiaceae</taxon>
        <taxon>Cyclocybe</taxon>
    </lineage>
</organism>
<dbReference type="EMBL" id="CACVBS010000045">
    <property type="protein sequence ID" value="CAA7264521.1"/>
    <property type="molecule type" value="Genomic_DNA"/>
</dbReference>
<dbReference type="AlphaFoldDB" id="A0A8S0XS40"/>
<proteinExistence type="predicted"/>
<accession>A0A8S0XS40</accession>
<dbReference type="Proteomes" id="UP000467700">
    <property type="component" value="Unassembled WGS sequence"/>
</dbReference>
<name>A0A8S0XS40_CYCAE</name>
<dbReference type="Gene3D" id="2.80.10.50">
    <property type="match status" value="1"/>
</dbReference>
<sequence length="256" mass="27965">MTTSRSFSPEPSYMTAEAIPRPSSPATLTTVASSSRTEQQRLFESDVIDKTLKPGVYRIVNDSNPDFVVDLSGQDLKTIIAFGSHGGKNQQWEFSRLGPGYSISCLYNGMYMTLGSGISEGGNMIAIPYPVSWAVEADDFEAGVYRIRWPESPFVFDYPGGTGHTIQLSNRYPFKPTRLWRLVPVKIDIPQMTAESLEFTTSSPRRMDAAPALITNADTVIDAEGLKFGGNGELSITTTTTTVTTTVTTVKRLGVP</sequence>